<keyword evidence="5 14" id="KW-0808">Transferase</keyword>
<dbReference type="GO" id="GO:0008270">
    <property type="term" value="F:zinc ion binding"/>
    <property type="evidence" value="ECO:0007669"/>
    <property type="project" value="UniProtKB-KW"/>
</dbReference>
<feature type="compositionally biased region" description="Low complexity" evidence="16">
    <location>
        <begin position="9"/>
        <end position="20"/>
    </location>
</feature>
<dbReference type="PANTHER" id="PTHR23163:SF0">
    <property type="entry name" value="E3 UBIQUITIN-PROTEIN LIGASE BRE1"/>
    <property type="match status" value="1"/>
</dbReference>
<evidence type="ECO:0000256" key="3">
    <source>
        <dbReference type="ARBA" id="ARBA00004906"/>
    </source>
</evidence>
<dbReference type="Pfam" id="PF26095">
    <property type="entry name" value="CC_Bre1"/>
    <property type="match status" value="1"/>
</dbReference>
<dbReference type="InterPro" id="IPR013956">
    <property type="entry name" value="E3_ubiquit_lig_Bre1"/>
</dbReference>
<evidence type="ECO:0000256" key="6">
    <source>
        <dbReference type="ARBA" id="ARBA00022723"/>
    </source>
</evidence>
<keyword evidence="19" id="KW-1185">Reference proteome</keyword>
<keyword evidence="9 14" id="KW-0862">Zinc</keyword>
<dbReference type="InterPro" id="IPR018957">
    <property type="entry name" value="Znf_C3HC4_RING-type"/>
</dbReference>
<evidence type="ECO:0000256" key="5">
    <source>
        <dbReference type="ARBA" id="ARBA00022679"/>
    </source>
</evidence>
<comment type="caution">
    <text evidence="18">The sequence shown here is derived from an EMBL/GenBank/DDBJ whole genome shotgun (WGS) entry which is preliminary data.</text>
</comment>
<feature type="coiled-coil region" evidence="15">
    <location>
        <begin position="276"/>
        <end position="331"/>
    </location>
</feature>
<keyword evidence="7 13" id="KW-0863">Zinc-finger</keyword>
<proteinExistence type="inferred from homology"/>
<dbReference type="SUPFAM" id="SSF57850">
    <property type="entry name" value="RING/U-box"/>
    <property type="match status" value="1"/>
</dbReference>
<feature type="region of interest" description="Disordered" evidence="16">
    <location>
        <begin position="1"/>
        <end position="20"/>
    </location>
</feature>
<dbReference type="GO" id="GO:0006325">
    <property type="term" value="P:chromatin organization"/>
    <property type="evidence" value="ECO:0007669"/>
    <property type="project" value="UniProtKB-KW"/>
</dbReference>
<dbReference type="Gene3D" id="3.30.40.10">
    <property type="entry name" value="Zinc/RING finger domain, C3HC4 (zinc finger)"/>
    <property type="match status" value="1"/>
</dbReference>
<accession>A0AAE0YJT6</accession>
<dbReference type="CDD" id="cd16705">
    <property type="entry name" value="RING-HC_dBre1-like"/>
    <property type="match status" value="1"/>
</dbReference>
<dbReference type="InterPro" id="IPR058642">
    <property type="entry name" value="BRE1A/B-like_dom"/>
</dbReference>
<evidence type="ECO:0000256" key="8">
    <source>
        <dbReference type="ARBA" id="ARBA00022786"/>
    </source>
</evidence>
<feature type="compositionally biased region" description="Basic and acidic residues" evidence="16">
    <location>
        <begin position="592"/>
        <end position="604"/>
    </location>
</feature>
<feature type="coiled-coil region" evidence="15">
    <location>
        <begin position="457"/>
        <end position="540"/>
    </location>
</feature>
<comment type="pathway">
    <text evidence="3 14">Protein modification; protein ubiquitination.</text>
</comment>
<dbReference type="Pfam" id="PF00097">
    <property type="entry name" value="zf-C3HC4"/>
    <property type="match status" value="1"/>
</dbReference>
<feature type="coiled-coil region" evidence="15">
    <location>
        <begin position="879"/>
        <end position="934"/>
    </location>
</feature>
<evidence type="ECO:0000256" key="14">
    <source>
        <dbReference type="RuleBase" id="RU365038"/>
    </source>
</evidence>
<keyword evidence="12 14" id="KW-0539">Nucleus</keyword>
<feature type="region of interest" description="Disordered" evidence="16">
    <location>
        <begin position="174"/>
        <end position="241"/>
    </location>
</feature>
<dbReference type="PROSITE" id="PS50089">
    <property type="entry name" value="ZF_RING_2"/>
    <property type="match status" value="1"/>
</dbReference>
<sequence>MSNKRPAEESASSSSGAPAAKKMAIPYDSLQLGKIYSLEELDLKVLVFQNKKLAERIEQRKKAETELRKRIEQLENRQRTDDAVLMIVNRYWNQLDEDVRVLLQRFDAETSDETETKNESSELTSFLTLLSTWDKQELEEKLGQRVEFSKRAIGKLLQAFDRMLQRNEKLHHAMEDKVEKEQESLIEDAAKPDEEKDEKEEKKEDGEEAEEKTIKPAEEEEKSEKIAKEEETEKASEPSLMEVVKGELGDLKQETKHLHNLVTQLHQRHHEHTLRISELQDKLTASETEIAELKNKIDDLEYMYEKSEHKNDSLERRVAEVSERLQFYQETTGNMPISGLKNVPGVPTGRLDEILSELEEHKELSANRLMELEKLSADYQETLTQVEKLKMDLQHLPENVILETTEYKCLQSQFSVLYNESMQIRTHLEEIRNQMTINKNNHGRQIEQMEIDELEGQKQMRTEMIQVEDNLAQIRKEYDMLRIEFEQAIAANDQNLTINREMRNLIQSLQNHNQQLKMESARYKRKLREANVDINKLKQELATTNPTSSLAATSATASSAPPAAAAPAGQQQQQQQQAGESGGTAASNPPPDSKEGIPLVKEEAAQGSPVKTEPGSTPGGQVPPVKKEEGEIPTTPVKKEEEEEGECKESKNGRAGDTELVKDLRNQLKKSQDNVRELRLLLDTYKAAPKEQRDKIQLMSAEKKVRQEVEELKAHIKRMQEAERRDRRKLADDDALRKIKKMEETIVELQKNLSSQKQREEALLNDLDVTGQAFEDMQEQNTRLLQQLREKDDANFKLMSERIKSNQIQKLLREDKDVLQEQVATLQTQVEAQNLVVRSLEEKERILHNSLVTVEKEQGLTQQAMEMHKRKAVESSQTAADLKLHLDKYQAQLKEAQVAVAEKTASLEQEVFKYKRMQEEVAKLNRKLERSKKIEMAGAADEVLLEEVKEYKEHLTCPSCKVNKKDAVLTKCFHVFCLECLRTRYETRQRKCPKCNAGFGANDFHRLYLS</sequence>
<dbReference type="EMBL" id="JAWDGP010006071">
    <property type="protein sequence ID" value="KAK3747875.1"/>
    <property type="molecule type" value="Genomic_DNA"/>
</dbReference>
<evidence type="ECO:0000313" key="19">
    <source>
        <dbReference type="Proteomes" id="UP001283361"/>
    </source>
</evidence>
<dbReference type="FunFam" id="3.30.40.10:FF:000040">
    <property type="entry name" value="E3 ubiquitin protein ligase"/>
    <property type="match status" value="1"/>
</dbReference>
<dbReference type="GO" id="GO:0033503">
    <property type="term" value="C:HULC complex"/>
    <property type="evidence" value="ECO:0007669"/>
    <property type="project" value="TreeGrafter"/>
</dbReference>
<dbReference type="Proteomes" id="UP001283361">
    <property type="component" value="Unassembled WGS sequence"/>
</dbReference>
<evidence type="ECO:0000256" key="12">
    <source>
        <dbReference type="ARBA" id="ARBA00023242"/>
    </source>
</evidence>
<keyword evidence="6 14" id="KW-0479">Metal-binding</keyword>
<evidence type="ECO:0000256" key="1">
    <source>
        <dbReference type="ARBA" id="ARBA00000900"/>
    </source>
</evidence>
<evidence type="ECO:0000256" key="4">
    <source>
        <dbReference type="ARBA" id="ARBA00005555"/>
    </source>
</evidence>
<dbReference type="InterPro" id="IPR017907">
    <property type="entry name" value="Znf_RING_CS"/>
</dbReference>
<dbReference type="GO" id="GO:0061630">
    <property type="term" value="F:ubiquitin protein ligase activity"/>
    <property type="evidence" value="ECO:0007669"/>
    <property type="project" value="UniProtKB-EC"/>
</dbReference>
<dbReference type="Pfam" id="PF26052">
    <property type="entry name" value="BRE1B"/>
    <property type="match status" value="1"/>
</dbReference>
<evidence type="ECO:0000256" key="11">
    <source>
        <dbReference type="ARBA" id="ARBA00023054"/>
    </source>
</evidence>
<dbReference type="InterPro" id="IPR058643">
    <property type="entry name" value="BRE1-like_CC"/>
</dbReference>
<dbReference type="EC" id="2.3.2.27" evidence="14"/>
<dbReference type="GO" id="GO:0005634">
    <property type="term" value="C:nucleus"/>
    <property type="evidence" value="ECO:0007669"/>
    <property type="project" value="UniProtKB-SubCell"/>
</dbReference>
<organism evidence="18 19">
    <name type="scientific">Elysia crispata</name>
    <name type="common">lettuce slug</name>
    <dbReference type="NCBI Taxonomy" id="231223"/>
    <lineage>
        <taxon>Eukaryota</taxon>
        <taxon>Metazoa</taxon>
        <taxon>Spiralia</taxon>
        <taxon>Lophotrochozoa</taxon>
        <taxon>Mollusca</taxon>
        <taxon>Gastropoda</taxon>
        <taxon>Heterobranchia</taxon>
        <taxon>Euthyneura</taxon>
        <taxon>Panpulmonata</taxon>
        <taxon>Sacoglossa</taxon>
        <taxon>Placobranchoidea</taxon>
        <taxon>Plakobranchidae</taxon>
        <taxon>Elysia</taxon>
    </lineage>
</organism>
<gene>
    <name evidence="18" type="ORF">RRG08_007732</name>
</gene>
<evidence type="ECO:0000313" key="18">
    <source>
        <dbReference type="EMBL" id="KAK3747875.1"/>
    </source>
</evidence>
<feature type="coiled-coil region" evidence="15">
    <location>
        <begin position="355"/>
        <end position="392"/>
    </location>
</feature>
<keyword evidence="10 14" id="KW-0156">Chromatin regulator</keyword>
<feature type="compositionally biased region" description="Basic and acidic residues" evidence="16">
    <location>
        <begin position="647"/>
        <end position="659"/>
    </location>
</feature>
<evidence type="ECO:0000259" key="17">
    <source>
        <dbReference type="PROSITE" id="PS50089"/>
    </source>
</evidence>
<comment type="similarity">
    <text evidence="4 14">Belongs to the BRE1 family.</text>
</comment>
<evidence type="ECO:0000256" key="9">
    <source>
        <dbReference type="ARBA" id="ARBA00022833"/>
    </source>
</evidence>
<feature type="region of interest" description="Disordered" evidence="16">
    <location>
        <begin position="545"/>
        <end position="659"/>
    </location>
</feature>
<feature type="compositionally biased region" description="Low complexity" evidence="16">
    <location>
        <begin position="545"/>
        <end position="587"/>
    </location>
</feature>
<evidence type="ECO:0000256" key="2">
    <source>
        <dbReference type="ARBA" id="ARBA00004123"/>
    </source>
</evidence>
<feature type="coiled-coil region" evidence="15">
    <location>
        <begin position="50"/>
        <end position="80"/>
    </location>
</feature>
<dbReference type="SMART" id="SM00184">
    <property type="entry name" value="RING"/>
    <property type="match status" value="1"/>
</dbReference>
<protein>
    <recommendedName>
        <fullName evidence="14">E3 ubiquitin protein ligase</fullName>
        <ecNumber evidence="14">2.3.2.27</ecNumber>
    </recommendedName>
</protein>
<feature type="domain" description="RING-type" evidence="17">
    <location>
        <begin position="957"/>
        <end position="996"/>
    </location>
</feature>
<comment type="catalytic activity">
    <reaction evidence="1 14">
        <text>S-ubiquitinyl-[E2 ubiquitin-conjugating enzyme]-L-cysteine + [acceptor protein]-L-lysine = [E2 ubiquitin-conjugating enzyme]-L-cysteine + N(6)-ubiquitinyl-[acceptor protein]-L-lysine.</text>
        <dbReference type="EC" id="2.3.2.27"/>
    </reaction>
</comment>
<dbReference type="GO" id="GO:0016567">
    <property type="term" value="P:protein ubiquitination"/>
    <property type="evidence" value="ECO:0007669"/>
    <property type="project" value="UniProtKB-UniRule"/>
</dbReference>
<feature type="compositionally biased region" description="Basic and acidic residues" evidence="16">
    <location>
        <begin position="174"/>
        <end position="236"/>
    </location>
</feature>
<dbReference type="InterPro" id="IPR001841">
    <property type="entry name" value="Znf_RING"/>
</dbReference>
<feature type="coiled-coil region" evidence="15">
    <location>
        <begin position="661"/>
        <end position="843"/>
    </location>
</feature>
<dbReference type="PANTHER" id="PTHR23163">
    <property type="entry name" value="RING FINGER PROTEIN-RELATED"/>
    <property type="match status" value="1"/>
</dbReference>
<evidence type="ECO:0000256" key="16">
    <source>
        <dbReference type="SAM" id="MobiDB-lite"/>
    </source>
</evidence>
<evidence type="ECO:0000256" key="7">
    <source>
        <dbReference type="ARBA" id="ARBA00022771"/>
    </source>
</evidence>
<dbReference type="PROSITE" id="PS00518">
    <property type="entry name" value="ZF_RING_1"/>
    <property type="match status" value="1"/>
</dbReference>
<keyword evidence="11 14" id="KW-0175">Coiled coil</keyword>
<dbReference type="AlphaFoldDB" id="A0AAE0YJT6"/>
<evidence type="ECO:0000256" key="15">
    <source>
        <dbReference type="SAM" id="Coils"/>
    </source>
</evidence>
<comment type="subcellular location">
    <subcellularLocation>
        <location evidence="2 14">Nucleus</location>
    </subcellularLocation>
</comment>
<reference evidence="18" key="1">
    <citation type="journal article" date="2023" name="G3 (Bethesda)">
        <title>A reference genome for the long-term kleptoplast-retaining sea slug Elysia crispata morphotype clarki.</title>
        <authorList>
            <person name="Eastman K.E."/>
            <person name="Pendleton A.L."/>
            <person name="Shaikh M.A."/>
            <person name="Suttiyut T."/>
            <person name="Ogas R."/>
            <person name="Tomko P."/>
            <person name="Gavelis G."/>
            <person name="Widhalm J.R."/>
            <person name="Wisecaver J.H."/>
        </authorList>
    </citation>
    <scope>NUCLEOTIDE SEQUENCE</scope>
    <source>
        <strain evidence="18">ECLA1</strain>
    </source>
</reference>
<evidence type="ECO:0000256" key="13">
    <source>
        <dbReference type="PROSITE-ProRule" id="PRU00175"/>
    </source>
</evidence>
<evidence type="ECO:0000256" key="10">
    <source>
        <dbReference type="ARBA" id="ARBA00022853"/>
    </source>
</evidence>
<keyword evidence="8 14" id="KW-0833">Ubl conjugation pathway</keyword>
<dbReference type="InterPro" id="IPR013083">
    <property type="entry name" value="Znf_RING/FYVE/PHD"/>
</dbReference>
<name>A0AAE0YJT6_9GAST</name>